<dbReference type="Proteomes" id="UP000431901">
    <property type="component" value="Unassembled WGS sequence"/>
</dbReference>
<name>A0A6I4VZN1_9ACTN</name>
<organism evidence="2 3">
    <name type="scientific">Actinomadura rayongensis</name>
    <dbReference type="NCBI Taxonomy" id="1429076"/>
    <lineage>
        <taxon>Bacteria</taxon>
        <taxon>Bacillati</taxon>
        <taxon>Actinomycetota</taxon>
        <taxon>Actinomycetes</taxon>
        <taxon>Streptosporangiales</taxon>
        <taxon>Thermomonosporaceae</taxon>
        <taxon>Actinomadura</taxon>
    </lineage>
</organism>
<comment type="caution">
    <text evidence="2">The sequence shown here is derived from an EMBL/GenBank/DDBJ whole genome shotgun (WGS) entry which is preliminary data.</text>
</comment>
<dbReference type="InterPro" id="IPR045676">
    <property type="entry name" value="DUF6194"/>
</dbReference>
<reference evidence="2 3" key="1">
    <citation type="submission" date="2019-12" db="EMBL/GenBank/DDBJ databases">
        <title>Nocardia macrotermitis sp. nov. and Nocardia aurantia sp. nov., isolated from the gut of the fungus growing-termite Macrotermes natalensis.</title>
        <authorList>
            <person name="Christine B."/>
            <person name="Rene B."/>
        </authorList>
    </citation>
    <scope>NUCLEOTIDE SEQUENCE [LARGE SCALE GENOMIC DNA]</scope>
    <source>
        <strain evidence="2 3">DSM 102126</strain>
    </source>
</reference>
<keyword evidence="3" id="KW-1185">Reference proteome</keyword>
<evidence type="ECO:0000313" key="3">
    <source>
        <dbReference type="Proteomes" id="UP000431901"/>
    </source>
</evidence>
<dbReference type="Pfam" id="PF19694">
    <property type="entry name" value="DUF6194"/>
    <property type="match status" value="1"/>
</dbReference>
<dbReference type="RefSeq" id="WP_161100901.1">
    <property type="nucleotide sequence ID" value="NZ_JBHLYI010000009.1"/>
</dbReference>
<dbReference type="OrthoDB" id="9783727at2"/>
<evidence type="ECO:0000313" key="2">
    <source>
        <dbReference type="EMBL" id="MXQ62621.1"/>
    </source>
</evidence>
<protein>
    <recommendedName>
        <fullName evidence="1">DUF6194 domain-containing protein</fullName>
    </recommendedName>
</protein>
<gene>
    <name evidence="2" type="ORF">GQ466_01080</name>
</gene>
<evidence type="ECO:0000259" key="1">
    <source>
        <dbReference type="Pfam" id="PF19694"/>
    </source>
</evidence>
<feature type="domain" description="DUF6194" evidence="1">
    <location>
        <begin position="1"/>
        <end position="135"/>
    </location>
</feature>
<dbReference type="AlphaFoldDB" id="A0A6I4VZN1"/>
<proteinExistence type="predicted"/>
<dbReference type="EMBL" id="WUTW01000001">
    <property type="protein sequence ID" value="MXQ62621.1"/>
    <property type="molecule type" value="Genomic_DNA"/>
</dbReference>
<accession>A0A6I4VZN1</accession>
<sequence>MTMDEIIEFVAGLEGVLTVRPGPGDGSPEISWGDVFFHVAPDGVVPRAQPFATIVTKDYPGDAVSRLDRPGAFRVNVAADAETRRRWAGAPPGDDIVIAHPVYPGWLAVANPGPAADAAVRDLLRAAHRRARVRRRPA</sequence>